<evidence type="ECO:0000256" key="2">
    <source>
        <dbReference type="SAM" id="MobiDB-lite"/>
    </source>
</evidence>
<reference evidence="3" key="1">
    <citation type="submission" date="2021-06" db="EMBL/GenBank/DDBJ databases">
        <title>Comparative genomics, transcriptomics and evolutionary studies reveal genomic signatures of adaptation to plant cell wall in hemibiotrophic fungi.</title>
        <authorList>
            <consortium name="DOE Joint Genome Institute"/>
            <person name="Baroncelli R."/>
            <person name="Diaz J.F."/>
            <person name="Benocci T."/>
            <person name="Peng M."/>
            <person name="Battaglia E."/>
            <person name="Haridas S."/>
            <person name="Andreopoulos W."/>
            <person name="Labutti K."/>
            <person name="Pangilinan J."/>
            <person name="Floch G.L."/>
            <person name="Makela M.R."/>
            <person name="Henrissat B."/>
            <person name="Grigoriev I.V."/>
            <person name="Crouch J.A."/>
            <person name="De Vries R.P."/>
            <person name="Sukno S.A."/>
            <person name="Thon M.R."/>
        </authorList>
    </citation>
    <scope>NUCLEOTIDE SEQUENCE</scope>
    <source>
        <strain evidence="3">CBS 125086</strain>
    </source>
</reference>
<sequence>MPTAHSFWWNGDNANMAMTNLVQIKYPLVQVAGWKRNLLTASDILKTWRKDAALLYTKLIKNGGDDDDVSGEEADEDFGEDTKDGLNLRQSFAAESGEGESSEGAPDAIFVAHSRETKRRVEAPRRIESPKKARKHFIYESEDSENEVFGFCRSNAKPLASTPKRAAAALITPTQSGESSPIILVDSETESEGPFEARGYYGRRRGRRCRFVRPESPPADAAVADPAPLALTLVQTMASIEPAEAPAHEHECLAALQEAVDSVAKSCVAFSTQKRRETSRQLNELENKLEKLGSAVKRLNDAIQP</sequence>
<dbReference type="GeneID" id="85445548"/>
<dbReference type="EMBL" id="JAHLJV010000047">
    <property type="protein sequence ID" value="KAK1585112.1"/>
    <property type="molecule type" value="Genomic_DNA"/>
</dbReference>
<dbReference type="RefSeq" id="XP_060412156.1">
    <property type="nucleotide sequence ID" value="XM_060561308.1"/>
</dbReference>
<feature type="coiled-coil region" evidence="1">
    <location>
        <begin position="268"/>
        <end position="302"/>
    </location>
</feature>
<organism evidence="3 4">
    <name type="scientific">Colletotrichum navitas</name>
    <dbReference type="NCBI Taxonomy" id="681940"/>
    <lineage>
        <taxon>Eukaryota</taxon>
        <taxon>Fungi</taxon>
        <taxon>Dikarya</taxon>
        <taxon>Ascomycota</taxon>
        <taxon>Pezizomycotina</taxon>
        <taxon>Sordariomycetes</taxon>
        <taxon>Hypocreomycetidae</taxon>
        <taxon>Glomerellales</taxon>
        <taxon>Glomerellaceae</taxon>
        <taxon>Colletotrichum</taxon>
        <taxon>Colletotrichum graminicola species complex</taxon>
    </lineage>
</organism>
<dbReference type="Proteomes" id="UP001230504">
    <property type="component" value="Unassembled WGS sequence"/>
</dbReference>
<evidence type="ECO:0000256" key="1">
    <source>
        <dbReference type="SAM" id="Coils"/>
    </source>
</evidence>
<dbReference type="AlphaFoldDB" id="A0AAD8V2Q6"/>
<protein>
    <submittedName>
        <fullName evidence="3">Uncharacterized protein</fullName>
    </submittedName>
</protein>
<proteinExistence type="predicted"/>
<comment type="caution">
    <text evidence="3">The sequence shown here is derived from an EMBL/GenBank/DDBJ whole genome shotgun (WGS) entry which is preliminary data.</text>
</comment>
<gene>
    <name evidence="3" type="ORF">LY79DRAFT_591658</name>
</gene>
<feature type="compositionally biased region" description="Acidic residues" evidence="2">
    <location>
        <begin position="65"/>
        <end position="79"/>
    </location>
</feature>
<evidence type="ECO:0000313" key="4">
    <source>
        <dbReference type="Proteomes" id="UP001230504"/>
    </source>
</evidence>
<name>A0AAD8V2Q6_9PEZI</name>
<keyword evidence="4" id="KW-1185">Reference proteome</keyword>
<accession>A0AAD8V2Q6</accession>
<keyword evidence="1" id="KW-0175">Coiled coil</keyword>
<feature type="region of interest" description="Disordered" evidence="2">
    <location>
        <begin position="65"/>
        <end position="85"/>
    </location>
</feature>
<evidence type="ECO:0000313" key="3">
    <source>
        <dbReference type="EMBL" id="KAK1585112.1"/>
    </source>
</evidence>